<dbReference type="EMBL" id="CP017768">
    <property type="protein sequence ID" value="AUB60643.1"/>
    <property type="molecule type" value="Genomic_DNA"/>
</dbReference>
<gene>
    <name evidence="3" type="ORF">BK007_05390</name>
    <name evidence="4" type="ORF">BK009_08145</name>
    <name evidence="5" type="ORF">HG719_00635</name>
</gene>
<evidence type="ECO:0000313" key="8">
    <source>
        <dbReference type="Proteomes" id="UP000591058"/>
    </source>
</evidence>
<evidence type="ECO:0000313" key="5">
    <source>
        <dbReference type="EMBL" id="NMO08340.1"/>
    </source>
</evidence>
<dbReference type="GeneID" id="35123121"/>
<dbReference type="Gene3D" id="3.10.450.40">
    <property type="match status" value="1"/>
</dbReference>
<reference evidence="6 7" key="1">
    <citation type="submission" date="2016-10" db="EMBL/GenBank/DDBJ databases">
        <title>Comparative genomics between deep and shallow subseafloor isolates.</title>
        <authorList>
            <person name="Ishii S."/>
            <person name="Miller J.R."/>
            <person name="Sutton G."/>
            <person name="Suzuki S."/>
            <person name="Methe B."/>
            <person name="Inagaki F."/>
            <person name="Imachi H."/>
        </authorList>
    </citation>
    <scope>NUCLEOTIDE SEQUENCE [LARGE SCALE GENOMIC DNA]</scope>
    <source>
        <strain evidence="4 6">A8p</strain>
        <strain evidence="3 7">MO-MB1</strain>
    </source>
</reference>
<accession>A0A2H4VRB4</accession>
<sequence length="129" mass="13629">MIKKSTRILVLLAVMLTVLTVVALALFASGAPEKNIKEQENQKMSSKNNSTDNSENDTISPEEAQQIAEKFVKETGAQVGIPKLSEIEGQLVYTVPIMSNGTNMGEITINAINGKNMGGAGGVSYGSSP</sequence>
<organism evidence="3 7">
    <name type="scientific">Methanobacterium subterraneum</name>
    <dbReference type="NCBI Taxonomy" id="59277"/>
    <lineage>
        <taxon>Archaea</taxon>
        <taxon>Methanobacteriati</taxon>
        <taxon>Methanobacteriota</taxon>
        <taxon>Methanomada group</taxon>
        <taxon>Methanobacteria</taxon>
        <taxon>Methanobacteriales</taxon>
        <taxon>Methanobacteriaceae</taxon>
        <taxon>Methanobacterium</taxon>
    </lineage>
</organism>
<proteinExistence type="predicted"/>
<evidence type="ECO:0000313" key="4">
    <source>
        <dbReference type="EMBL" id="AUB60643.1"/>
    </source>
</evidence>
<reference evidence="5 8" key="2">
    <citation type="submission" date="2020-04" db="EMBL/GenBank/DDBJ databases">
        <title>Draft genome of Methanobacterium subterraneum isolated from animal feces.</title>
        <authorList>
            <person name="Ouboter H.T."/>
            <person name="Berger S."/>
            <person name="Gungor E."/>
            <person name="Jetten M.S.M."/>
            <person name="Welte C.U."/>
        </authorList>
    </citation>
    <scope>NUCLEOTIDE SEQUENCE [LARGE SCALE GENOMIC DNA]</scope>
    <source>
        <strain evidence="5">HO_2020</strain>
    </source>
</reference>
<keyword evidence="6" id="KW-1185">Reference proteome</keyword>
<evidence type="ECO:0000313" key="7">
    <source>
        <dbReference type="Proteomes" id="UP000232806"/>
    </source>
</evidence>
<name>A0A2H4VBM6_9EURY</name>
<dbReference type="EMBL" id="CP017766">
    <property type="protein sequence ID" value="AUB55505.1"/>
    <property type="molecule type" value="Genomic_DNA"/>
</dbReference>
<dbReference type="Proteomes" id="UP000232631">
    <property type="component" value="Chromosome"/>
</dbReference>
<feature type="compositionally biased region" description="Polar residues" evidence="1">
    <location>
        <begin position="42"/>
        <end position="59"/>
    </location>
</feature>
<evidence type="ECO:0000256" key="1">
    <source>
        <dbReference type="SAM" id="MobiDB-lite"/>
    </source>
</evidence>
<dbReference type="RefSeq" id="WP_100905483.1">
    <property type="nucleotide sequence ID" value="NZ_CP017766.1"/>
</dbReference>
<dbReference type="EMBL" id="JABBYL010000002">
    <property type="protein sequence ID" value="NMO08340.1"/>
    <property type="molecule type" value="Genomic_DNA"/>
</dbReference>
<dbReference type="KEGG" id="msub:BK009_08145"/>
<evidence type="ECO:0000313" key="6">
    <source>
        <dbReference type="Proteomes" id="UP000232631"/>
    </source>
</evidence>
<protein>
    <submittedName>
        <fullName evidence="5">PepSY domain-containing protein</fullName>
    </submittedName>
    <submittedName>
        <fullName evidence="3">Peptidase M4</fullName>
    </submittedName>
</protein>
<dbReference type="Pfam" id="PF03413">
    <property type="entry name" value="PepSY"/>
    <property type="match status" value="1"/>
</dbReference>
<dbReference type="OrthoDB" id="71550at2157"/>
<dbReference type="Proteomes" id="UP000591058">
    <property type="component" value="Unassembled WGS sequence"/>
</dbReference>
<dbReference type="InterPro" id="IPR025711">
    <property type="entry name" value="PepSY"/>
</dbReference>
<feature type="domain" description="PepSY" evidence="2">
    <location>
        <begin position="59"/>
        <end position="115"/>
    </location>
</feature>
<feature type="region of interest" description="Disordered" evidence="1">
    <location>
        <begin position="35"/>
        <end position="65"/>
    </location>
</feature>
<evidence type="ECO:0000259" key="2">
    <source>
        <dbReference type="Pfam" id="PF03413"/>
    </source>
</evidence>
<dbReference type="AlphaFoldDB" id="A0A2H4VBM6"/>
<accession>A0A2H4VBM6</accession>
<evidence type="ECO:0000313" key="3">
    <source>
        <dbReference type="EMBL" id="AUB55505.1"/>
    </source>
</evidence>
<dbReference type="Proteomes" id="UP000232806">
    <property type="component" value="Chromosome"/>
</dbReference>